<dbReference type="GO" id="GO:0006401">
    <property type="term" value="P:RNA catabolic process"/>
    <property type="evidence" value="ECO:0007669"/>
    <property type="project" value="InterPro"/>
</dbReference>
<evidence type="ECO:0000256" key="3">
    <source>
        <dbReference type="ARBA" id="ARBA00022801"/>
    </source>
</evidence>
<evidence type="ECO:0000256" key="4">
    <source>
        <dbReference type="ARBA" id="ARBA00022806"/>
    </source>
</evidence>
<organism evidence="9">
    <name type="scientific">Blastocystis hominis</name>
    <dbReference type="NCBI Taxonomy" id="12968"/>
    <lineage>
        <taxon>Eukaryota</taxon>
        <taxon>Sar</taxon>
        <taxon>Stramenopiles</taxon>
        <taxon>Bigyra</taxon>
        <taxon>Opalozoa</taxon>
        <taxon>Opalinata</taxon>
        <taxon>Blastocystidae</taxon>
        <taxon>Blastocystis</taxon>
    </lineage>
</organism>
<dbReference type="InterPro" id="IPR014001">
    <property type="entry name" value="Helicase_ATP-bd"/>
</dbReference>
<dbReference type="InterPro" id="IPR011545">
    <property type="entry name" value="DEAD/DEAH_box_helicase_dom"/>
</dbReference>
<accession>D8M1N3</accession>
<dbReference type="GO" id="GO:0003724">
    <property type="term" value="F:RNA helicase activity"/>
    <property type="evidence" value="ECO:0007669"/>
    <property type="project" value="InterPro"/>
</dbReference>
<dbReference type="CDD" id="cd18795">
    <property type="entry name" value="SF2_C_Ski2"/>
    <property type="match status" value="1"/>
</dbReference>
<dbReference type="OMA" id="NVHRTPD"/>
<evidence type="ECO:0000313" key="9">
    <source>
        <dbReference type="EMBL" id="CBK21972.2"/>
    </source>
</evidence>
<dbReference type="InParanoid" id="D8M1N3"/>
<dbReference type="Pfam" id="PF00271">
    <property type="entry name" value="Helicase_C"/>
    <property type="match status" value="1"/>
</dbReference>
<dbReference type="Pfam" id="PF00270">
    <property type="entry name" value="DEAD"/>
    <property type="match status" value="1"/>
</dbReference>
<dbReference type="SMART" id="SM00487">
    <property type="entry name" value="DEXDc"/>
    <property type="match status" value="1"/>
</dbReference>
<dbReference type="GeneID" id="24919264"/>
<keyword evidence="5" id="KW-0067">ATP-binding</keyword>
<dbReference type="InterPro" id="IPR050699">
    <property type="entry name" value="RNA-DNA_Helicase"/>
</dbReference>
<dbReference type="SUPFAM" id="SSF52540">
    <property type="entry name" value="P-loop containing nucleoside triphosphate hydrolases"/>
    <property type="match status" value="1"/>
</dbReference>
<dbReference type="GO" id="GO:0005634">
    <property type="term" value="C:nucleus"/>
    <property type="evidence" value="ECO:0007669"/>
    <property type="project" value="UniProtKB-SubCell"/>
</dbReference>
<dbReference type="Gene3D" id="3.40.50.300">
    <property type="entry name" value="P-loop containing nucleotide triphosphate hydrolases"/>
    <property type="match status" value="2"/>
</dbReference>
<dbReference type="InterPro" id="IPR012961">
    <property type="entry name" value="Ski2/MTR4_C"/>
</dbReference>
<dbReference type="Gene3D" id="1.10.3380.30">
    <property type="match status" value="1"/>
</dbReference>
<evidence type="ECO:0008006" key="11">
    <source>
        <dbReference type="Google" id="ProtNLM"/>
    </source>
</evidence>
<evidence type="ECO:0000313" key="10">
    <source>
        <dbReference type="Proteomes" id="UP000008312"/>
    </source>
</evidence>
<dbReference type="SMART" id="SM00490">
    <property type="entry name" value="HELICc"/>
    <property type="match status" value="1"/>
</dbReference>
<dbReference type="EMBL" id="FN668646">
    <property type="protein sequence ID" value="CBK21972.2"/>
    <property type="molecule type" value="Genomic_DNA"/>
</dbReference>
<dbReference type="InterPro" id="IPR025696">
    <property type="entry name" value="Beta-barrel_MTR4"/>
</dbReference>
<dbReference type="Gene3D" id="2.40.30.300">
    <property type="match status" value="1"/>
</dbReference>
<dbReference type="FunFam" id="3.40.50.300:FF:000083">
    <property type="entry name" value="ATP-dependent RNA helicase DOB1"/>
    <property type="match status" value="1"/>
</dbReference>
<evidence type="ECO:0000256" key="5">
    <source>
        <dbReference type="ARBA" id="ARBA00022840"/>
    </source>
</evidence>
<dbReference type="SMART" id="SM01142">
    <property type="entry name" value="DSHCT"/>
    <property type="match status" value="1"/>
</dbReference>
<dbReference type="PANTHER" id="PTHR12131:SF7">
    <property type="entry name" value="EXOSOME RNA HELICASE MTR4"/>
    <property type="match status" value="1"/>
</dbReference>
<keyword evidence="6" id="KW-0539">Nucleus</keyword>
<comment type="subcellular location">
    <subcellularLocation>
        <location evidence="1">Nucleus</location>
    </subcellularLocation>
</comment>
<dbReference type="FunFam" id="2.40.30.300:FF:000001">
    <property type="entry name" value="Mtr4 exosome RNA helicase"/>
    <property type="match status" value="1"/>
</dbReference>
<dbReference type="FunFam" id="3.40.50.300:FF:000141">
    <property type="entry name" value="ATP-dependent RNA helicase DOB1"/>
    <property type="match status" value="1"/>
</dbReference>
<keyword evidence="3" id="KW-0378">Hydrolase</keyword>
<dbReference type="InterPro" id="IPR001650">
    <property type="entry name" value="Helicase_C-like"/>
</dbReference>
<dbReference type="AlphaFoldDB" id="D8M1N3"/>
<keyword evidence="4" id="KW-0347">Helicase</keyword>
<proteinExistence type="predicted"/>
<dbReference type="OrthoDB" id="64767at2759"/>
<reference evidence="9" key="1">
    <citation type="submission" date="2010-02" db="EMBL/GenBank/DDBJ databases">
        <title>Sequencing and annotation of the Blastocystis hominis genome.</title>
        <authorList>
            <person name="Wincker P."/>
        </authorList>
    </citation>
    <scope>NUCLEOTIDE SEQUENCE</scope>
    <source>
        <strain evidence="9">Singapore isolate B</strain>
    </source>
</reference>
<dbReference type="Pfam" id="PF13234">
    <property type="entry name" value="MTR4_beta-barrel"/>
    <property type="match status" value="1"/>
</dbReference>
<evidence type="ECO:0000259" key="8">
    <source>
        <dbReference type="PROSITE" id="PS51194"/>
    </source>
</evidence>
<dbReference type="PANTHER" id="PTHR12131">
    <property type="entry name" value="ATP-DEPENDENT RNA AND DNA HELICASE"/>
    <property type="match status" value="1"/>
</dbReference>
<dbReference type="GO" id="GO:0005524">
    <property type="term" value="F:ATP binding"/>
    <property type="evidence" value="ECO:0007669"/>
    <property type="project" value="UniProtKB-KW"/>
</dbReference>
<name>D8M1N3_BLAHO</name>
<evidence type="ECO:0000256" key="2">
    <source>
        <dbReference type="ARBA" id="ARBA00022741"/>
    </source>
</evidence>
<dbReference type="Proteomes" id="UP000008312">
    <property type="component" value="Unassembled WGS sequence"/>
</dbReference>
<feature type="domain" description="Helicase C-terminal" evidence="8">
    <location>
        <begin position="197"/>
        <end position="395"/>
    </location>
</feature>
<gene>
    <name evidence="9" type="ORF">GSBLH_T00002057001</name>
</gene>
<protein>
    <recommendedName>
        <fullName evidence="11">Antiviral helicase</fullName>
    </recommendedName>
</protein>
<dbReference type="InterPro" id="IPR027417">
    <property type="entry name" value="P-loop_NTPase"/>
</dbReference>
<feature type="domain" description="Helicase ATP-binding" evidence="7">
    <location>
        <begin position="1"/>
        <end position="128"/>
    </location>
</feature>
<sequence length="865" mass="98027">MSLRDHQRVIYTSPIKALSNQKYRDLEQEFSDVGLMTGDVTISPNASVLVMTTEILRSMLYKGSDILREVAWVIYDEIHYMRDKERGVVWEESIILLPDSVRFVFLSATIPNARDFAGWIAQIHNQKVNVVYTEYRPVPLQHYLYPTGGDGLFLVIDDKGQFREQNFAKALAGQGLSTLESQVLEDKKKKTKKPTEELQRIVSTVMERNLDPLIVFSFSKKDCETYALLLAKLDFTSADEKKLIQEIYKNAISSLSVDDRNLPQVKSVLPLLTRGVGIHHGGLLPIIKETIEILFQEGLLKILFATETFAMGINMPAKTCIFTSLRKFDGETYRMITPGEYIQMSGRAGRRNKDNKGIVIQIVDEAGKADEIKHILTGKADPLFSSFHLGYNMLLNLLRVENANPEYMITRSFYQYQNQLDAPKIRAECEQLRYEIDSISIENEKLVSTVAKMRDACEKVEEQMRAIAITPKYVLPFLQNGRLVRIRDRANDFGWGVIVGFSKNKNFEEGSATSSVETKYIVDAILYCSERSTLASLIPPESGKTPTMQVVSLYLSCVMSLSSLRIFMPKDLRPVSNRTTVANTLREVLSRYNGAPPTLDPYKDLKIADETFSKLDETRKRIMQQLDKLSFDPSEPANAEALAAFARKTELTRTLSLREKDLSNSSALVLSETLGKMKRVLRRLGYIDEMDVVQAKGRIACEINSADELLLTELIYDGLFIELTPVQCVAILASLVFLEKTDDVIKPRPEMAKPYAKLLETARRVATVCEECKLPIDVEKYVEQFKPVMMEIMYEWASGAKFVDICKMTTIFEGTITRCTRRLDELIQEVQAAVMAIGDKAQAEKFEMGSKLIKRDIVFAASLYL</sequence>
<dbReference type="RefSeq" id="XP_012896020.1">
    <property type="nucleotide sequence ID" value="XM_013040566.1"/>
</dbReference>
<dbReference type="GO" id="GO:0016787">
    <property type="term" value="F:hydrolase activity"/>
    <property type="evidence" value="ECO:0007669"/>
    <property type="project" value="UniProtKB-KW"/>
</dbReference>
<evidence type="ECO:0000256" key="6">
    <source>
        <dbReference type="ARBA" id="ARBA00023242"/>
    </source>
</evidence>
<dbReference type="InterPro" id="IPR048392">
    <property type="entry name" value="MTR4-like_stalk"/>
</dbReference>
<dbReference type="InterPro" id="IPR016438">
    <property type="entry name" value="SKI2-like"/>
</dbReference>
<dbReference type="GO" id="GO:0003723">
    <property type="term" value="F:RNA binding"/>
    <property type="evidence" value="ECO:0007669"/>
    <property type="project" value="InterPro"/>
</dbReference>
<dbReference type="PIRSF" id="PIRSF005198">
    <property type="entry name" value="Antiviral_helicase_SKI2"/>
    <property type="match status" value="1"/>
</dbReference>
<keyword evidence="10" id="KW-1185">Reference proteome</keyword>
<keyword evidence="2" id="KW-0547">Nucleotide-binding</keyword>
<dbReference type="PROSITE" id="PS51194">
    <property type="entry name" value="HELICASE_CTER"/>
    <property type="match status" value="1"/>
</dbReference>
<dbReference type="PROSITE" id="PS51192">
    <property type="entry name" value="HELICASE_ATP_BIND_1"/>
    <property type="match status" value="1"/>
</dbReference>
<dbReference type="GO" id="GO:0000460">
    <property type="term" value="P:maturation of 5.8S rRNA"/>
    <property type="evidence" value="ECO:0007669"/>
    <property type="project" value="TreeGrafter"/>
</dbReference>
<dbReference type="FunCoup" id="D8M1N3">
    <property type="interactions" value="519"/>
</dbReference>
<evidence type="ECO:0000259" key="7">
    <source>
        <dbReference type="PROSITE" id="PS51192"/>
    </source>
</evidence>
<evidence type="ECO:0000256" key="1">
    <source>
        <dbReference type="ARBA" id="ARBA00004123"/>
    </source>
</evidence>
<dbReference type="Pfam" id="PF08148">
    <property type="entry name" value="DSHCT"/>
    <property type="match status" value="1"/>
</dbReference>
<dbReference type="Pfam" id="PF21408">
    <property type="entry name" value="MTR4-like_stalk"/>
    <property type="match status" value="1"/>
</dbReference>